<name>A0A316V3B5_9BASI</name>
<protein>
    <recommendedName>
        <fullName evidence="6">AN1-type domain-containing protein</fullName>
    </recommendedName>
</protein>
<keyword evidence="1" id="KW-0479">Metal-binding</keyword>
<dbReference type="SUPFAM" id="SSF118310">
    <property type="entry name" value="AN1-like Zinc finger"/>
    <property type="match status" value="2"/>
</dbReference>
<dbReference type="InterPro" id="IPR035896">
    <property type="entry name" value="AN1-like_Znf"/>
</dbReference>
<feature type="compositionally biased region" description="Basic and acidic residues" evidence="4">
    <location>
        <begin position="162"/>
        <end position="175"/>
    </location>
</feature>
<dbReference type="STRING" id="1569628.A0A316V3B5"/>
<proteinExistence type="predicted"/>
<feature type="chain" id="PRO_5016397186" description="AN1-type domain-containing protein" evidence="5">
    <location>
        <begin position="24"/>
        <end position="193"/>
    </location>
</feature>
<keyword evidence="2" id="KW-0863">Zinc-finger</keyword>
<reference evidence="7 8" key="1">
    <citation type="journal article" date="2018" name="Mol. Biol. Evol.">
        <title>Broad Genomic Sampling Reveals a Smut Pathogenic Ancestry of the Fungal Clade Ustilaginomycotina.</title>
        <authorList>
            <person name="Kijpornyongpan T."/>
            <person name="Mondo S.J."/>
            <person name="Barry K."/>
            <person name="Sandor L."/>
            <person name="Lee J."/>
            <person name="Lipzen A."/>
            <person name="Pangilinan J."/>
            <person name="LaButti K."/>
            <person name="Hainaut M."/>
            <person name="Henrissat B."/>
            <person name="Grigoriev I.V."/>
            <person name="Spatafora J.W."/>
            <person name="Aime M.C."/>
        </authorList>
    </citation>
    <scope>NUCLEOTIDE SEQUENCE [LARGE SCALE GENOMIC DNA]</scope>
    <source>
        <strain evidence="7 8">MCA 5214</strain>
    </source>
</reference>
<accession>A0A316V3B5</accession>
<evidence type="ECO:0000313" key="7">
    <source>
        <dbReference type="EMBL" id="PWN29935.1"/>
    </source>
</evidence>
<sequence length="193" mass="20525">MEHGTTCHLSTCLSLTFLPLSCAFCRQAFCESHFLPAQHDCTAPGAKESSRTLSESELAKRILRTSQRQRGETGEGVGGMGTGRLPCQRRGCKGFSLVVGGSVGGGEERKTGLAVRSGGEMVQHKAPSCERCKGLYCSSHIAPRSHDCTAPAPVTQGQQKMADAEERKRKAREILAKNFPSRSGGAAASSSKK</sequence>
<dbReference type="SMART" id="SM00154">
    <property type="entry name" value="ZnF_AN1"/>
    <property type="match status" value="2"/>
</dbReference>
<dbReference type="PANTHER" id="PTHR14677:SF40">
    <property type="entry name" value="CDC48-ASSOCIATED UBIQUITIN-LIKE_ZINC FINGER PROTEIN 1"/>
    <property type="match status" value="1"/>
</dbReference>
<keyword evidence="5" id="KW-0732">Signal</keyword>
<dbReference type="Gene3D" id="4.10.1110.10">
    <property type="entry name" value="AN1-like Zinc finger"/>
    <property type="match status" value="2"/>
</dbReference>
<dbReference type="GO" id="GO:0005737">
    <property type="term" value="C:cytoplasm"/>
    <property type="evidence" value="ECO:0007669"/>
    <property type="project" value="TreeGrafter"/>
</dbReference>
<evidence type="ECO:0000256" key="2">
    <source>
        <dbReference type="ARBA" id="ARBA00022771"/>
    </source>
</evidence>
<evidence type="ECO:0000259" key="6">
    <source>
        <dbReference type="SMART" id="SM00154"/>
    </source>
</evidence>
<keyword evidence="3" id="KW-0862">Zinc</keyword>
<evidence type="ECO:0000256" key="3">
    <source>
        <dbReference type="ARBA" id="ARBA00022833"/>
    </source>
</evidence>
<evidence type="ECO:0000256" key="1">
    <source>
        <dbReference type="ARBA" id="ARBA00022723"/>
    </source>
</evidence>
<feature type="compositionally biased region" description="Low complexity" evidence="4">
    <location>
        <begin position="181"/>
        <end position="193"/>
    </location>
</feature>
<dbReference type="RefSeq" id="XP_025364547.1">
    <property type="nucleotide sequence ID" value="XM_025503291.1"/>
</dbReference>
<dbReference type="GO" id="GO:0008270">
    <property type="term" value="F:zinc ion binding"/>
    <property type="evidence" value="ECO:0007669"/>
    <property type="project" value="UniProtKB-KW"/>
</dbReference>
<dbReference type="Pfam" id="PF01428">
    <property type="entry name" value="zf-AN1"/>
    <property type="match status" value="1"/>
</dbReference>
<dbReference type="PANTHER" id="PTHR14677">
    <property type="entry name" value="ARSENITE INDUCUBLE RNA ASSOCIATED PROTEIN AIP-1-RELATED"/>
    <property type="match status" value="1"/>
</dbReference>
<dbReference type="OrthoDB" id="431929at2759"/>
<feature type="region of interest" description="Disordered" evidence="4">
    <location>
        <begin position="147"/>
        <end position="193"/>
    </location>
</feature>
<evidence type="ECO:0000256" key="4">
    <source>
        <dbReference type="SAM" id="MobiDB-lite"/>
    </source>
</evidence>
<dbReference type="EMBL" id="KZ819662">
    <property type="protein sequence ID" value="PWN29935.1"/>
    <property type="molecule type" value="Genomic_DNA"/>
</dbReference>
<dbReference type="GeneID" id="37025114"/>
<feature type="domain" description="AN1-type" evidence="6">
    <location>
        <begin position="7"/>
        <end position="46"/>
    </location>
</feature>
<feature type="signal peptide" evidence="5">
    <location>
        <begin position="1"/>
        <end position="23"/>
    </location>
</feature>
<evidence type="ECO:0000313" key="8">
    <source>
        <dbReference type="Proteomes" id="UP000245884"/>
    </source>
</evidence>
<gene>
    <name evidence="7" type="ORF">BDZ90DRAFT_1212</name>
</gene>
<evidence type="ECO:0000256" key="5">
    <source>
        <dbReference type="SAM" id="SignalP"/>
    </source>
</evidence>
<feature type="domain" description="AN1-type" evidence="6">
    <location>
        <begin position="114"/>
        <end position="153"/>
    </location>
</feature>
<keyword evidence="8" id="KW-1185">Reference proteome</keyword>
<dbReference type="InterPro" id="IPR000058">
    <property type="entry name" value="Znf_AN1"/>
</dbReference>
<dbReference type="Proteomes" id="UP000245884">
    <property type="component" value="Unassembled WGS sequence"/>
</dbReference>
<dbReference type="AlphaFoldDB" id="A0A316V3B5"/>
<organism evidence="7 8">
    <name type="scientific">Jaminaea rosea</name>
    <dbReference type="NCBI Taxonomy" id="1569628"/>
    <lineage>
        <taxon>Eukaryota</taxon>
        <taxon>Fungi</taxon>
        <taxon>Dikarya</taxon>
        <taxon>Basidiomycota</taxon>
        <taxon>Ustilaginomycotina</taxon>
        <taxon>Exobasidiomycetes</taxon>
        <taxon>Microstromatales</taxon>
        <taxon>Microstromatales incertae sedis</taxon>
        <taxon>Jaminaea</taxon>
    </lineage>
</organism>